<evidence type="ECO:0000313" key="3">
    <source>
        <dbReference type="Proteomes" id="UP000203464"/>
    </source>
</evidence>
<dbReference type="Gene3D" id="3.40.50.150">
    <property type="entry name" value="Vaccinia Virus protein VP39"/>
    <property type="match status" value="1"/>
</dbReference>
<evidence type="ECO:0000256" key="1">
    <source>
        <dbReference type="SAM" id="MobiDB-lite"/>
    </source>
</evidence>
<feature type="region of interest" description="Disordered" evidence="1">
    <location>
        <begin position="226"/>
        <end position="246"/>
    </location>
</feature>
<keyword evidence="2" id="KW-0830">Ubiquinone</keyword>
<dbReference type="PANTHER" id="PTHR43861:SF6">
    <property type="entry name" value="METHYLTRANSFERASE TYPE 11"/>
    <property type="match status" value="1"/>
</dbReference>
<dbReference type="GO" id="GO:0032259">
    <property type="term" value="P:methylation"/>
    <property type="evidence" value="ECO:0007669"/>
    <property type="project" value="UniProtKB-KW"/>
</dbReference>
<proteinExistence type="predicted"/>
<organism evidence="2 3">
    <name type="scientific">Octadecabacter ascidiaceicola</name>
    <dbReference type="NCBI Taxonomy" id="1655543"/>
    <lineage>
        <taxon>Bacteria</taxon>
        <taxon>Pseudomonadati</taxon>
        <taxon>Pseudomonadota</taxon>
        <taxon>Alphaproteobacteria</taxon>
        <taxon>Rhodobacterales</taxon>
        <taxon>Roseobacteraceae</taxon>
        <taxon>Octadecabacter</taxon>
    </lineage>
</organism>
<name>A0A238KT62_9RHOB</name>
<dbReference type="GO" id="GO:0102208">
    <property type="term" value="F:2-polyprenyl-6-hydroxyphenol methylase activity"/>
    <property type="evidence" value="ECO:0007669"/>
    <property type="project" value="UniProtKB-EC"/>
</dbReference>
<sequence>MKSTDCPCCTQPLSLVGQGKYTEFLCSECDHTYFKSESGISAEDYENSDKYADYYTGAPPFLWYHKQALKAAQTLPRGSRVLDFGCYDGFFVKRMLDNDVDAYGCDWNLKALEAGGRKFDIGNRLSSDGEGLYDAVIALEVIEHFEDPNVFMEVASKLLKSGGSLFLSCPNKNAVYRPSTDQPPHHFSRFSANSLETIVSRYGFDVTRQEIEYSFPQMTRNFIGDRMRSRSTNVDESPKPGKVDDSGLYVTLRKTANKIVPIAEAVSTPLSAVMKAINKPYIAQFLEAKKK</sequence>
<dbReference type="EC" id="2.1.1.222" evidence="2"/>
<keyword evidence="3" id="KW-1185">Reference proteome</keyword>
<keyword evidence="2" id="KW-0489">Methyltransferase</keyword>
<protein>
    <submittedName>
        <fullName evidence="2">Ubiquinone biosynthesis O-methyltransferase</fullName>
        <ecNumber evidence="2">2.1.1.222</ecNumber>
    </submittedName>
</protein>
<dbReference type="SUPFAM" id="SSF53335">
    <property type="entry name" value="S-adenosyl-L-methionine-dependent methyltransferases"/>
    <property type="match status" value="1"/>
</dbReference>
<dbReference type="AlphaFoldDB" id="A0A238KT62"/>
<dbReference type="InterPro" id="IPR029063">
    <property type="entry name" value="SAM-dependent_MTases_sf"/>
</dbReference>
<evidence type="ECO:0000313" key="2">
    <source>
        <dbReference type="EMBL" id="SMX45312.1"/>
    </source>
</evidence>
<dbReference type="Pfam" id="PF13489">
    <property type="entry name" value="Methyltransf_23"/>
    <property type="match status" value="1"/>
</dbReference>
<dbReference type="Proteomes" id="UP000203464">
    <property type="component" value="Unassembled WGS sequence"/>
</dbReference>
<dbReference type="EMBL" id="FXYD01000007">
    <property type="protein sequence ID" value="SMX45312.1"/>
    <property type="molecule type" value="Genomic_DNA"/>
</dbReference>
<keyword evidence="2" id="KW-0808">Transferase</keyword>
<dbReference type="PANTHER" id="PTHR43861">
    <property type="entry name" value="TRANS-ACONITATE 2-METHYLTRANSFERASE-RELATED"/>
    <property type="match status" value="1"/>
</dbReference>
<reference evidence="3" key="1">
    <citation type="submission" date="2017-05" db="EMBL/GenBank/DDBJ databases">
        <authorList>
            <person name="Rodrigo-Torres L."/>
            <person name="Arahal R. D."/>
            <person name="Lucena T."/>
        </authorList>
    </citation>
    <scope>NUCLEOTIDE SEQUENCE [LARGE SCALE GENOMIC DNA]</scope>
    <source>
        <strain evidence="3">CECT 8868</strain>
    </source>
</reference>
<dbReference type="RefSeq" id="WP_093997620.1">
    <property type="nucleotide sequence ID" value="NZ_FXYD01000007.1"/>
</dbReference>
<dbReference type="CDD" id="cd02440">
    <property type="entry name" value="AdoMet_MTases"/>
    <property type="match status" value="1"/>
</dbReference>
<accession>A0A238KT62</accession>
<gene>
    <name evidence="2" type="primary">ubiG_2</name>
    <name evidence="2" type="ORF">OCA8868_03284</name>
</gene>
<feature type="compositionally biased region" description="Basic and acidic residues" evidence="1">
    <location>
        <begin position="236"/>
        <end position="245"/>
    </location>
</feature>
<dbReference type="OrthoDB" id="7537532at2"/>